<organism evidence="2 3">
    <name type="scientific">Mytilus edulis</name>
    <name type="common">Blue mussel</name>
    <dbReference type="NCBI Taxonomy" id="6550"/>
    <lineage>
        <taxon>Eukaryota</taxon>
        <taxon>Metazoa</taxon>
        <taxon>Spiralia</taxon>
        <taxon>Lophotrochozoa</taxon>
        <taxon>Mollusca</taxon>
        <taxon>Bivalvia</taxon>
        <taxon>Autobranchia</taxon>
        <taxon>Pteriomorphia</taxon>
        <taxon>Mytilida</taxon>
        <taxon>Mytiloidea</taxon>
        <taxon>Mytilidae</taxon>
        <taxon>Mytilinae</taxon>
        <taxon>Mytilus</taxon>
    </lineage>
</organism>
<reference evidence="2" key="1">
    <citation type="submission" date="2021-03" db="EMBL/GenBank/DDBJ databases">
        <authorList>
            <person name="Bekaert M."/>
        </authorList>
    </citation>
    <scope>NUCLEOTIDE SEQUENCE</scope>
</reference>
<name>A0A8S3V5L3_MYTED</name>
<dbReference type="Proteomes" id="UP000683360">
    <property type="component" value="Unassembled WGS sequence"/>
</dbReference>
<dbReference type="InterPro" id="IPR049050">
    <property type="entry name" value="nSTAND3"/>
</dbReference>
<dbReference type="EMBL" id="CAJPWZ010003097">
    <property type="protein sequence ID" value="CAG2251718.1"/>
    <property type="molecule type" value="Genomic_DNA"/>
</dbReference>
<dbReference type="SUPFAM" id="SSF52540">
    <property type="entry name" value="P-loop containing nucleoside triphosphate hydrolases"/>
    <property type="match status" value="1"/>
</dbReference>
<evidence type="ECO:0000259" key="1">
    <source>
        <dbReference type="Pfam" id="PF20720"/>
    </source>
</evidence>
<evidence type="ECO:0000313" key="2">
    <source>
        <dbReference type="EMBL" id="CAG2251718.1"/>
    </source>
</evidence>
<keyword evidence="3" id="KW-1185">Reference proteome</keyword>
<protein>
    <recommendedName>
        <fullName evidence="1">Novel STAND NTPase 3 domain-containing protein</fullName>
    </recommendedName>
</protein>
<dbReference type="OrthoDB" id="5969903at2759"/>
<proteinExistence type="predicted"/>
<evidence type="ECO:0000313" key="3">
    <source>
        <dbReference type="Proteomes" id="UP000683360"/>
    </source>
</evidence>
<dbReference type="AlphaFoldDB" id="A0A8S3V5L3"/>
<dbReference type="InterPro" id="IPR027417">
    <property type="entry name" value="P-loop_NTPase"/>
</dbReference>
<sequence>MLMKKTIELPKKTKTKSCEQGKEILIGPEKLLCDLIDLASTIECGWPSETLESGTIVQNKLQKALKFVIRSDIRNPWAHCDFTEWTATKYTDSFQLMGQLISNLRLSNREENRILAELNRWAMNGQHFLSGTTLGLEIVGDIRQQTHVLSRYVQTLCTESDSQFIKVQKELSRIENDLQGRIKSLESLTMDKEIGEWEQDQATFFETRATRHILESLPFHNCIIVTGSSGCGKSSNIHHASLHLRDSFGYEIIPVLTGTTDIMHYYNENKKQVFVVDDICGKKQSICRRYRRGEIIQKN</sequence>
<dbReference type="Pfam" id="PF20720">
    <property type="entry name" value="nSTAND3"/>
    <property type="match status" value="1"/>
</dbReference>
<comment type="caution">
    <text evidence="2">The sequence shown here is derived from an EMBL/GenBank/DDBJ whole genome shotgun (WGS) entry which is preliminary data.</text>
</comment>
<accession>A0A8S3V5L3</accession>
<gene>
    <name evidence="2" type="ORF">MEDL_63323</name>
</gene>
<feature type="domain" description="Novel STAND NTPase 3" evidence="1">
    <location>
        <begin position="204"/>
        <end position="284"/>
    </location>
</feature>